<dbReference type="eggNOG" id="KOG0504">
    <property type="taxonomic scope" value="Eukaryota"/>
</dbReference>
<dbReference type="OrthoDB" id="2163089at2759"/>
<dbReference type="SMART" id="SM00248">
    <property type="entry name" value="ANK"/>
    <property type="match status" value="5"/>
</dbReference>
<proteinExistence type="predicted"/>
<accession>A0A0L0D8T6</accession>
<dbReference type="RefSeq" id="XP_013759185.1">
    <property type="nucleotide sequence ID" value="XM_013903731.1"/>
</dbReference>
<sequence length="362" mass="38347">MVLSPDEVFALACSCKRLYAALLGSRYGRCLAEATLGFHEAMARRAWGGARVALGRMETNEARHALAGLAIMPLIASGDSDDDGWRAIVEAVARAGIKTAVLENDELGIRAGRSVYWEIKDATVGAAAMTAAFEMEDVAITLIPVVDDDERVVMLDLAADRGLLRLLHTLLLQEPPIDVCASDSSALVLAATRGNVRAVKLLMDDGRVDPGADDSAALRWSASLGHFDVVRLLIADRRTDLAVDDNLVVTAAATAGRADIVAVVLASDSPRVDPAANENAALCYACGKGHAQVVAFLLADERVDAAARNQSPICWAAQHGHAEVVVLLLSDSRVDPAAREGMPLRKATERGHKEVVALLCSC</sequence>
<dbReference type="PANTHER" id="PTHR24184:SF11">
    <property type="entry name" value="ANKYRIN REPEAT AND SOCS BOX CONTAINING 3"/>
    <property type="match status" value="1"/>
</dbReference>
<dbReference type="Gene3D" id="1.25.40.20">
    <property type="entry name" value="Ankyrin repeat-containing domain"/>
    <property type="match status" value="2"/>
</dbReference>
<dbReference type="SUPFAM" id="SSF48403">
    <property type="entry name" value="Ankyrin repeat"/>
    <property type="match status" value="1"/>
</dbReference>
<protein>
    <submittedName>
        <fullName evidence="1">Ankyrin domain-containing protein</fullName>
    </submittedName>
</protein>
<gene>
    <name evidence="1" type="ORF">AMSG_03934</name>
</gene>
<dbReference type="Pfam" id="PF12796">
    <property type="entry name" value="Ank_2"/>
    <property type="match status" value="1"/>
</dbReference>
<dbReference type="PANTHER" id="PTHR24184">
    <property type="entry name" value="SI:CH211-189E2.2"/>
    <property type="match status" value="1"/>
</dbReference>
<dbReference type="InterPro" id="IPR036770">
    <property type="entry name" value="Ankyrin_rpt-contain_sf"/>
</dbReference>
<dbReference type="GeneID" id="25563501"/>
<keyword evidence="2" id="KW-1185">Reference proteome</keyword>
<dbReference type="Pfam" id="PF00023">
    <property type="entry name" value="Ank"/>
    <property type="match status" value="1"/>
</dbReference>
<reference evidence="1 2" key="1">
    <citation type="submission" date="2010-05" db="EMBL/GenBank/DDBJ databases">
        <title>The Genome Sequence of Thecamonas trahens ATCC 50062.</title>
        <authorList>
            <consortium name="The Broad Institute Genome Sequencing Platform"/>
            <person name="Russ C."/>
            <person name="Cuomo C."/>
            <person name="Shea T."/>
            <person name="Young S.K."/>
            <person name="Zeng Q."/>
            <person name="Koehrsen M."/>
            <person name="Haas B."/>
            <person name="Borodovsky M."/>
            <person name="Guigo R."/>
            <person name="Alvarado L."/>
            <person name="Berlin A."/>
            <person name="Bochicchio J."/>
            <person name="Borenstein D."/>
            <person name="Chapman S."/>
            <person name="Chen Z."/>
            <person name="Freedman E."/>
            <person name="Gellesch M."/>
            <person name="Goldberg J."/>
            <person name="Griggs A."/>
            <person name="Gujja S."/>
            <person name="Heilman E."/>
            <person name="Heiman D."/>
            <person name="Hepburn T."/>
            <person name="Howarth C."/>
            <person name="Jen D."/>
            <person name="Larson L."/>
            <person name="Mehta T."/>
            <person name="Park D."/>
            <person name="Pearson M."/>
            <person name="Roberts A."/>
            <person name="Saif S."/>
            <person name="Shenoy N."/>
            <person name="Sisk P."/>
            <person name="Stolte C."/>
            <person name="Sykes S."/>
            <person name="Thomson T."/>
            <person name="Walk T."/>
            <person name="White J."/>
            <person name="Yandava C."/>
            <person name="Burger G."/>
            <person name="Gray M.W."/>
            <person name="Holland P.W.H."/>
            <person name="King N."/>
            <person name="Lang F.B.F."/>
            <person name="Roger A.J."/>
            <person name="Ruiz-Trillo I."/>
            <person name="Lander E."/>
            <person name="Nusbaum C."/>
        </authorList>
    </citation>
    <scope>NUCLEOTIDE SEQUENCE [LARGE SCALE GENOMIC DNA]</scope>
    <source>
        <strain evidence="1 2">ATCC 50062</strain>
    </source>
</reference>
<evidence type="ECO:0000313" key="2">
    <source>
        <dbReference type="Proteomes" id="UP000054408"/>
    </source>
</evidence>
<name>A0A0L0D8T6_THETB</name>
<organism evidence="1 2">
    <name type="scientific">Thecamonas trahens ATCC 50062</name>
    <dbReference type="NCBI Taxonomy" id="461836"/>
    <lineage>
        <taxon>Eukaryota</taxon>
        <taxon>Apusozoa</taxon>
        <taxon>Apusomonadida</taxon>
        <taxon>Apusomonadidae</taxon>
        <taxon>Thecamonas</taxon>
    </lineage>
</organism>
<dbReference type="AlphaFoldDB" id="A0A0L0D8T6"/>
<dbReference type="EMBL" id="GL349448">
    <property type="protein sequence ID" value="KNC47703.1"/>
    <property type="molecule type" value="Genomic_DNA"/>
</dbReference>
<dbReference type="InterPro" id="IPR002110">
    <property type="entry name" value="Ankyrin_rpt"/>
</dbReference>
<evidence type="ECO:0000313" key="1">
    <source>
        <dbReference type="EMBL" id="KNC47703.1"/>
    </source>
</evidence>
<dbReference type="Proteomes" id="UP000054408">
    <property type="component" value="Unassembled WGS sequence"/>
</dbReference>